<evidence type="ECO:0000313" key="4">
    <source>
        <dbReference type="Proteomes" id="UP001058120"/>
    </source>
</evidence>
<dbReference type="EMBL" id="CP065938">
    <property type="protein sequence ID" value="UWX06149.1"/>
    <property type="molecule type" value="Genomic_DNA"/>
</dbReference>
<dbReference type="Pfam" id="PF09723">
    <property type="entry name" value="Zn_ribbon_8"/>
    <property type="match status" value="1"/>
</dbReference>
<dbReference type="SMART" id="SM00834">
    <property type="entry name" value="CxxC_CXXC_SSSS"/>
    <property type="match status" value="1"/>
</dbReference>
<dbReference type="NCBIfam" id="TIGR02605">
    <property type="entry name" value="CxxC_CxxC_SSSS"/>
    <property type="match status" value="1"/>
</dbReference>
<accession>A0ABY5Y1S8</accession>
<dbReference type="RefSeq" id="WP_334315750.1">
    <property type="nucleotide sequence ID" value="NZ_CP065938.1"/>
</dbReference>
<protein>
    <submittedName>
        <fullName evidence="3">Zinc ribbon domain-containing protein</fullName>
    </submittedName>
</protein>
<evidence type="ECO:0000256" key="1">
    <source>
        <dbReference type="SAM" id="MobiDB-lite"/>
    </source>
</evidence>
<feature type="region of interest" description="Disordered" evidence="1">
    <location>
        <begin position="34"/>
        <end position="80"/>
    </location>
</feature>
<dbReference type="InterPro" id="IPR013429">
    <property type="entry name" value="Regulatory_FmdB_Zinc_ribbon"/>
</dbReference>
<reference evidence="3" key="1">
    <citation type="submission" date="2020-12" db="EMBL/GenBank/DDBJ databases">
        <title>Taurinivorans muris gen. nov., sp. nov., fundamental and realized metabolic niche of a ubiquitous sulfidogenic bacterium in the murine intestine.</title>
        <authorList>
            <person name="Ye H."/>
            <person name="Hanson B.T."/>
            <person name="Loy A."/>
        </authorList>
    </citation>
    <scope>NUCLEOTIDE SEQUENCE</scope>
    <source>
        <strain evidence="3">LT0009</strain>
    </source>
</reference>
<name>A0ABY5Y1S8_9BACT</name>
<organism evidence="3 4">
    <name type="scientific">Taurinivorans muris</name>
    <dbReference type="NCBI Taxonomy" id="2787751"/>
    <lineage>
        <taxon>Bacteria</taxon>
        <taxon>Pseudomonadati</taxon>
        <taxon>Thermodesulfobacteriota</taxon>
        <taxon>Desulfovibrionia</taxon>
        <taxon>Desulfovibrionales</taxon>
        <taxon>Desulfovibrionaceae</taxon>
        <taxon>Taurinivorans</taxon>
    </lineage>
</organism>
<evidence type="ECO:0000259" key="2">
    <source>
        <dbReference type="SMART" id="SM00834"/>
    </source>
</evidence>
<evidence type="ECO:0000313" key="3">
    <source>
        <dbReference type="EMBL" id="UWX06149.1"/>
    </source>
</evidence>
<proteinExistence type="predicted"/>
<dbReference type="Proteomes" id="UP001058120">
    <property type="component" value="Chromosome"/>
</dbReference>
<keyword evidence="4" id="KW-1185">Reference proteome</keyword>
<sequence>MPLYEFHCLDCDTQFEELVFSQTELPSCPHCSSPKTEKLISRPCRNKNSSSGADIPSMPAQSSSGGCAGCSGGSCATCGH</sequence>
<gene>
    <name evidence="3" type="ORF">JBF11_02200</name>
</gene>
<feature type="domain" description="Putative regulatory protein FmdB zinc ribbon" evidence="2">
    <location>
        <begin position="1"/>
        <end position="41"/>
    </location>
</feature>